<accession>A0A0F7U9Q4</accession>
<feature type="compositionally biased region" description="Basic and acidic residues" evidence="1">
    <location>
        <begin position="1574"/>
        <end position="1583"/>
    </location>
</feature>
<feature type="compositionally biased region" description="Basic and acidic residues" evidence="1">
    <location>
        <begin position="1443"/>
        <end position="1455"/>
    </location>
</feature>
<feature type="compositionally biased region" description="Polar residues" evidence="1">
    <location>
        <begin position="1105"/>
        <end position="1127"/>
    </location>
</feature>
<feature type="region of interest" description="Disordered" evidence="1">
    <location>
        <begin position="1435"/>
        <end position="1455"/>
    </location>
</feature>
<organism evidence="2">
    <name type="scientific">Neospora caninum (strain Liverpool)</name>
    <dbReference type="NCBI Taxonomy" id="572307"/>
    <lineage>
        <taxon>Eukaryota</taxon>
        <taxon>Sar</taxon>
        <taxon>Alveolata</taxon>
        <taxon>Apicomplexa</taxon>
        <taxon>Conoidasida</taxon>
        <taxon>Coccidia</taxon>
        <taxon>Eucoccidiorida</taxon>
        <taxon>Eimeriorina</taxon>
        <taxon>Sarcocystidae</taxon>
        <taxon>Neospora</taxon>
    </lineage>
</organism>
<feature type="compositionally biased region" description="Basic and acidic residues" evidence="1">
    <location>
        <begin position="69"/>
        <end position="81"/>
    </location>
</feature>
<feature type="region of interest" description="Disordered" evidence="1">
    <location>
        <begin position="594"/>
        <end position="634"/>
    </location>
</feature>
<feature type="compositionally biased region" description="Basic and acidic residues" evidence="1">
    <location>
        <begin position="598"/>
        <end position="627"/>
    </location>
</feature>
<dbReference type="EMBL" id="LN714480">
    <property type="protein sequence ID" value="CEL65761.1"/>
    <property type="molecule type" value="Genomic_DNA"/>
</dbReference>
<feature type="region of interest" description="Disordered" evidence="1">
    <location>
        <begin position="1"/>
        <end position="81"/>
    </location>
</feature>
<feature type="region of interest" description="Disordered" evidence="1">
    <location>
        <begin position="195"/>
        <end position="352"/>
    </location>
</feature>
<feature type="compositionally biased region" description="Low complexity" evidence="1">
    <location>
        <begin position="1032"/>
        <end position="1050"/>
    </location>
</feature>
<name>A0A0F7U9Q4_NEOCL</name>
<feature type="compositionally biased region" description="Basic and acidic residues" evidence="1">
    <location>
        <begin position="326"/>
        <end position="335"/>
    </location>
</feature>
<sequence length="1729" mass="184671">MATLRTEREANRQRNLSSSLFSLNTLPSTALPATSSSQFQSSRGRLRTTRSAEGKSSAAVLSQTPPAELRSHDGEKLPDTRAHPRVARTALRNSQNPAACATAAPAGHHSRADFLRATLENRLPNERVSRPRFGGSAPATKERRSASPSVRPSPGFGASREASGSVSRPRRRLLSEPRETRASRLRAQAIEAALRLGKSRESAVRSGDPKLSQLSPRPVRGRQPVRPLLGHPSAPASSQGTSSRPTASEATQVCMHSTHRRTERELRRSQGRSEDRYRRGTSQSQAAPIPPAPGTEPAGDGTRQRLPSEAWPGRDVEPSSSAVRRVPVEGCRETEGQETGSAQQTEPSFSTPIPVHCARPLGFSYSHGRPPLAASRGAAPWKTQLPRSSGPAQTPAGLLTVSASPSRPWLPSSELDGASQPNPFGIESPALASVSCPLPSGRHETRKEDTRGQGSCHSPVHMQREQASGVGTAANGDLFPPSLLGESSAVPASREQPCRSNPDFACHLPEEDEQIPRKKARLTVPSCTEARRVRVERTANADGVSRLQPQRWSSPIHPALQSLPGQSLPSARPFSFLSSLQRCSATRRPVAATLHAESAQRDRLHAEVRRRAVRSDNLPGERTESGPRDWAPPVWTVGTAGRRVRRKGGREIPRIIAARLLSGGPAGLGHVASNQSGQPELKRVAPQPLFNDRSGLPGVEAGGVDSRRLPREGTQVSREETEAQDVRPRPALFSGLQQSLSAVVSFLALSLGAGGGSRPVGEKQQHAVKAEEEARGATNTEAARRGETGDRKARSGELEVERNGEKPERPRPPMSWPFPLSSPKAFARHTVDENRAPSFPNQPHGLCPSPAGVCGASLGADLGDDAVAIGFGPKQQGASLHSSAEASVRSGGAQHGNTLRMATPKPLRSAAERRPGGRTDDSPSLLSRYDEPGAGGPRPAVFGLGCESPQRPHFSEAVADLFLRDSSNSMSQSCSTLHLSSALSSSYLLCGTLSPPLHPVSSSRHPALSSRDRAVPCPAGPGLTQLEATSHPPGLSLPAAISAPPSSPSSFHASGKRRHAHRPYCGKGDPRRRFLMPETERTRCLESSTRSQHVQAVPSGEQDPQGITSPMNRGSIQCVNSFLSPENSPREGRENEGGNNAVPEATRPTFSSSSGLLPGLSHASTSLFPSRSRRACGLSKEIAFHAFENEFPLLTRLAAAQAQKQVRLGSAAVKGFSLHENLTKQGKEREEREFGRSGRDAGEERVKGGGGGKTKRREGSKENGTKMRSPSASSRGFLNEEKVLHANHSPPGLTSLGALRIQPNFPSLSPCSSACVSHGLPPLDHQQVLSPLSPSPVLQSVPAVSQRPDKKKALTFPSFHEHILSNDDTAAGETKTTHEAVPCRLLQGFRDPAVSGVSESLACSRPTLALGEGRREAESFSGRVNGETLGFPVASSGAVTLPKGERGKAEREGRVERRGIPATHAERTTGFSVPGTERKATDARTDTARVKAGVGGHEDQEVNQLDRETEDSRRFFISRKAASSSPAHAGFSSQGKCGDRNSVSCLHRGNAGVSCFRRREKWGQAEDGSAGNWRGRDAWEGNRRTGSTGNCEGPDASLCSSLRAAVAAEGQAEEPRRGTPERTAGERRIEREEWRRLGRVQEQRTVSGRAEAEDAGGGVEGGGEEKKPELSRGNGGDAELGSPLFGDPSSRAQPGRFSSVSEWNIRAGEMAEQMLLLESGERTAKRRKI</sequence>
<feature type="compositionally biased region" description="Polar residues" evidence="1">
    <location>
        <begin position="1085"/>
        <end position="1094"/>
    </location>
</feature>
<feature type="compositionally biased region" description="Basic and acidic residues" evidence="1">
    <location>
        <begin position="1613"/>
        <end position="1642"/>
    </location>
</feature>
<feature type="compositionally biased region" description="Low complexity" evidence="1">
    <location>
        <begin position="15"/>
        <end position="29"/>
    </location>
</feature>
<feature type="compositionally biased region" description="Polar residues" evidence="1">
    <location>
        <begin position="337"/>
        <end position="351"/>
    </location>
</feature>
<feature type="compositionally biased region" description="Polar residues" evidence="1">
    <location>
        <begin position="31"/>
        <end position="43"/>
    </location>
</feature>
<evidence type="ECO:0000256" key="1">
    <source>
        <dbReference type="SAM" id="MobiDB-lite"/>
    </source>
</evidence>
<feature type="region of interest" description="Disordered" evidence="1">
    <location>
        <begin position="872"/>
        <end position="947"/>
    </location>
</feature>
<feature type="compositionally biased region" description="Basic and acidic residues" evidence="1">
    <location>
        <begin position="441"/>
        <end position="451"/>
    </location>
</feature>
<feature type="region of interest" description="Disordered" evidence="1">
    <location>
        <begin position="1222"/>
        <end position="1274"/>
    </location>
</feature>
<feature type="compositionally biased region" description="Basic and acidic residues" evidence="1">
    <location>
        <begin position="1222"/>
        <end position="1247"/>
    </location>
</feature>
<feature type="compositionally biased region" description="Low complexity" evidence="1">
    <location>
        <begin position="216"/>
        <end position="227"/>
    </location>
</feature>
<feature type="compositionally biased region" description="Basic and acidic residues" evidence="1">
    <location>
        <begin position="260"/>
        <end position="278"/>
    </location>
</feature>
<feature type="compositionally biased region" description="Basic residues" evidence="1">
    <location>
        <begin position="1054"/>
        <end position="1064"/>
    </location>
</feature>
<feature type="region of interest" description="Disordered" evidence="1">
    <location>
        <begin position="368"/>
        <end position="498"/>
    </location>
</feature>
<feature type="compositionally biased region" description="Basic and acidic residues" evidence="1">
    <location>
        <begin position="1"/>
        <end position="12"/>
    </location>
</feature>
<feature type="compositionally biased region" description="Polar residues" evidence="1">
    <location>
        <begin position="235"/>
        <end position="255"/>
    </location>
</feature>
<feature type="region of interest" description="Disordered" evidence="1">
    <location>
        <begin position="688"/>
        <end position="730"/>
    </location>
</feature>
<feature type="region of interest" description="Disordered" evidence="1">
    <location>
        <begin position="1018"/>
        <end position="1157"/>
    </location>
</feature>
<feature type="compositionally biased region" description="Basic and acidic residues" evidence="1">
    <location>
        <begin position="910"/>
        <end position="921"/>
    </location>
</feature>
<feature type="region of interest" description="Disordered" evidence="1">
    <location>
        <begin position="121"/>
        <end position="181"/>
    </location>
</feature>
<feature type="region of interest" description="Disordered" evidence="1">
    <location>
        <begin position="1560"/>
        <end position="1697"/>
    </location>
</feature>
<feature type="compositionally biased region" description="Basic and acidic residues" evidence="1">
    <location>
        <begin position="760"/>
        <end position="775"/>
    </location>
</feature>
<feature type="compositionally biased region" description="Basic and acidic residues" evidence="1">
    <location>
        <begin position="782"/>
        <end position="811"/>
    </location>
</feature>
<reference evidence="2" key="1">
    <citation type="journal article" date="2015" name="PLoS ONE">
        <title>Comprehensive Evaluation of Toxoplasma gondii VEG and Neospora caninum LIV Genomes with Tachyzoite Stage Transcriptome and Proteome Defines Novel Transcript Features.</title>
        <authorList>
            <person name="Ramaprasad A."/>
            <person name="Mourier T."/>
            <person name="Naeem R."/>
            <person name="Malas T.B."/>
            <person name="Moussa E."/>
            <person name="Panigrahi A."/>
            <person name="Vermont S.J."/>
            <person name="Otto T.D."/>
            <person name="Wastling J."/>
            <person name="Pain A."/>
        </authorList>
    </citation>
    <scope>NUCLEOTIDE SEQUENCE</scope>
    <source>
        <strain evidence="2">Liverpool</strain>
    </source>
</reference>
<gene>
    <name evidence="2" type="ORF">BN1204_015950</name>
</gene>
<feature type="compositionally biased region" description="Basic and acidic residues" evidence="1">
    <location>
        <begin position="705"/>
        <end position="728"/>
    </location>
</feature>
<proteinExistence type="predicted"/>
<protein>
    <submittedName>
        <fullName evidence="2">Uncharacterized protein</fullName>
    </submittedName>
</protein>
<evidence type="ECO:0000313" key="2">
    <source>
        <dbReference type="EMBL" id="CEL65761.1"/>
    </source>
</evidence>
<feature type="compositionally biased region" description="Polar residues" evidence="1">
    <location>
        <begin position="876"/>
        <end position="885"/>
    </location>
</feature>
<feature type="region of interest" description="Disordered" evidence="1">
    <location>
        <begin position="754"/>
        <end position="844"/>
    </location>
</feature>